<feature type="compositionally biased region" description="Polar residues" evidence="1">
    <location>
        <begin position="158"/>
        <end position="167"/>
    </location>
</feature>
<proteinExistence type="predicted"/>
<evidence type="ECO:0000256" key="2">
    <source>
        <dbReference type="SAM" id="SignalP"/>
    </source>
</evidence>
<organism evidence="3 4">
    <name type="scientific">Carnegiea gigantea</name>
    <dbReference type="NCBI Taxonomy" id="171969"/>
    <lineage>
        <taxon>Eukaryota</taxon>
        <taxon>Viridiplantae</taxon>
        <taxon>Streptophyta</taxon>
        <taxon>Embryophyta</taxon>
        <taxon>Tracheophyta</taxon>
        <taxon>Spermatophyta</taxon>
        <taxon>Magnoliopsida</taxon>
        <taxon>eudicotyledons</taxon>
        <taxon>Gunneridae</taxon>
        <taxon>Pentapetalae</taxon>
        <taxon>Caryophyllales</taxon>
        <taxon>Cactineae</taxon>
        <taxon>Cactaceae</taxon>
        <taxon>Cactoideae</taxon>
        <taxon>Echinocereeae</taxon>
        <taxon>Carnegiea</taxon>
    </lineage>
</organism>
<evidence type="ECO:0000256" key="1">
    <source>
        <dbReference type="SAM" id="MobiDB-lite"/>
    </source>
</evidence>
<keyword evidence="2" id="KW-0732">Signal</keyword>
<dbReference type="OrthoDB" id="5840532at2759"/>
<gene>
    <name evidence="3" type="ORF">Cgig2_016498</name>
</gene>
<name>A0A9Q1GZJ9_9CARY</name>
<feature type="compositionally biased region" description="Basic and acidic residues" evidence="1">
    <location>
        <begin position="96"/>
        <end position="107"/>
    </location>
</feature>
<keyword evidence="4" id="KW-1185">Reference proteome</keyword>
<feature type="region of interest" description="Disordered" evidence="1">
    <location>
        <begin position="148"/>
        <end position="167"/>
    </location>
</feature>
<protein>
    <submittedName>
        <fullName evidence="3">Uncharacterized protein</fullName>
    </submittedName>
</protein>
<accession>A0A9Q1GZJ9</accession>
<reference evidence="3" key="1">
    <citation type="submission" date="2022-04" db="EMBL/GenBank/DDBJ databases">
        <title>Carnegiea gigantea Genome sequencing and assembly v2.</title>
        <authorList>
            <person name="Copetti D."/>
            <person name="Sanderson M.J."/>
            <person name="Burquez A."/>
            <person name="Wojciechowski M.F."/>
        </authorList>
    </citation>
    <scope>NUCLEOTIDE SEQUENCE</scope>
    <source>
        <strain evidence="3">SGP5-SGP5p</strain>
        <tissue evidence="3">Aerial part</tissue>
    </source>
</reference>
<dbReference type="EMBL" id="JAKOGI010001155">
    <property type="protein sequence ID" value="KAJ8427343.1"/>
    <property type="molecule type" value="Genomic_DNA"/>
</dbReference>
<feature type="region of interest" description="Disordered" evidence="1">
    <location>
        <begin position="30"/>
        <end position="117"/>
    </location>
</feature>
<evidence type="ECO:0000313" key="3">
    <source>
        <dbReference type="EMBL" id="KAJ8427343.1"/>
    </source>
</evidence>
<feature type="compositionally biased region" description="Basic and acidic residues" evidence="1">
    <location>
        <begin position="47"/>
        <end position="70"/>
    </location>
</feature>
<dbReference type="AlphaFoldDB" id="A0A9Q1GZJ9"/>
<feature type="signal peptide" evidence="2">
    <location>
        <begin position="1"/>
        <end position="27"/>
    </location>
</feature>
<sequence length="167" mass="18290">MAVSRVRLSSLLLLVVFFCICSDLGLGHQSPASHHSCSHDHHHHHHHDDSSVSHHDHNHDHHHSHDEAKGKTKKKMLPEELAEEEDLKLYGFGSGSDHHDDHDHDPSHGGSQLSGVGSYIENHGKIVATRGSHSAVSEHPPRAATLVSEPSNMIPEIVNSQAGQHAE</sequence>
<feature type="chain" id="PRO_5040423397" evidence="2">
    <location>
        <begin position="28"/>
        <end position="167"/>
    </location>
</feature>
<evidence type="ECO:0000313" key="4">
    <source>
        <dbReference type="Proteomes" id="UP001153076"/>
    </source>
</evidence>
<comment type="caution">
    <text evidence="3">The sequence shown here is derived from an EMBL/GenBank/DDBJ whole genome shotgun (WGS) entry which is preliminary data.</text>
</comment>
<dbReference type="Proteomes" id="UP001153076">
    <property type="component" value="Unassembled WGS sequence"/>
</dbReference>